<evidence type="ECO:0000256" key="4">
    <source>
        <dbReference type="ARBA" id="ARBA00022670"/>
    </source>
</evidence>
<comment type="cofactor">
    <cofactor evidence="2">
        <name>Co(2+)</name>
        <dbReference type="ChEBI" id="CHEBI:48828"/>
    </cofactor>
</comment>
<dbReference type="KEGG" id="bcel:BcellWH2_04284"/>
<dbReference type="GO" id="GO:0006508">
    <property type="term" value="P:proteolysis"/>
    <property type="evidence" value="ECO:0007669"/>
    <property type="project" value="UniProtKB-KW"/>
</dbReference>
<evidence type="ECO:0000313" key="13">
    <source>
        <dbReference type="EMBL" id="ALJ61501.1"/>
    </source>
</evidence>
<dbReference type="Pfam" id="PF01963">
    <property type="entry name" value="TraB_PrgY_gumN"/>
    <property type="match status" value="1"/>
</dbReference>
<dbReference type="AlphaFoldDB" id="A0A0P0GVW1"/>
<dbReference type="GO" id="GO:0046872">
    <property type="term" value="F:metal ion binding"/>
    <property type="evidence" value="ECO:0007669"/>
    <property type="project" value="UniProtKB-KW"/>
</dbReference>
<evidence type="ECO:0000256" key="5">
    <source>
        <dbReference type="ARBA" id="ARBA00022692"/>
    </source>
</evidence>
<keyword evidence="4" id="KW-0645">Protease</keyword>
<evidence type="ECO:0000256" key="6">
    <source>
        <dbReference type="ARBA" id="ARBA00022723"/>
    </source>
</evidence>
<comment type="subcellular location">
    <subcellularLocation>
        <location evidence="3">Membrane</location>
        <topology evidence="3">Single-pass type I membrane protein</topology>
    </subcellularLocation>
</comment>
<keyword evidence="11" id="KW-0472">Membrane</keyword>
<dbReference type="InterPro" id="IPR002816">
    <property type="entry name" value="TraB/PrgY/GumN_fam"/>
</dbReference>
<gene>
    <name evidence="13" type="ORF">BcellWH2_04284</name>
</gene>
<dbReference type="GO" id="GO:0030178">
    <property type="term" value="P:negative regulation of Wnt signaling pathway"/>
    <property type="evidence" value="ECO:0007669"/>
    <property type="project" value="InterPro"/>
</dbReference>
<dbReference type="EMBL" id="CP012801">
    <property type="protein sequence ID" value="ALJ61501.1"/>
    <property type="molecule type" value="Genomic_DNA"/>
</dbReference>
<accession>A0A0P0GVW1</accession>
<dbReference type="PANTHER" id="PTHR31120:SF6">
    <property type="entry name" value="METALLOPROTEASE TIKI HOMOLOG"/>
    <property type="match status" value="1"/>
</dbReference>
<dbReference type="PATRIC" id="fig|246787.4.peg.4425"/>
<evidence type="ECO:0000256" key="2">
    <source>
        <dbReference type="ARBA" id="ARBA00001941"/>
    </source>
</evidence>
<keyword evidence="6" id="KW-0479">Metal-binding</keyword>
<dbReference type="PANTHER" id="PTHR31120">
    <property type="entry name" value="METALLOPROTEASE TIKI"/>
    <property type="match status" value="1"/>
</dbReference>
<dbReference type="Proteomes" id="UP000061809">
    <property type="component" value="Chromosome"/>
</dbReference>
<keyword evidence="7" id="KW-0732">Signal</keyword>
<dbReference type="RefSeq" id="WP_029428734.1">
    <property type="nucleotide sequence ID" value="NZ_CP012801.1"/>
</dbReference>
<protein>
    <submittedName>
        <fullName evidence="13">TraB family protein</fullName>
    </submittedName>
</protein>
<reference evidence="13 14" key="1">
    <citation type="journal article" date="2015" name="Science">
        <title>Genetic determinants of in vivo fitness and diet responsiveness in multiple human gut Bacteroides.</title>
        <authorList>
            <person name="Wu M."/>
            <person name="McNulty N.P."/>
            <person name="Rodionov D.A."/>
            <person name="Khoroshkin M.S."/>
            <person name="Griffin N.W."/>
            <person name="Cheng J."/>
            <person name="Latreille P."/>
            <person name="Kerstetter R.A."/>
            <person name="Terrapon N."/>
            <person name="Henrissat B."/>
            <person name="Osterman A.L."/>
            <person name="Gordon J.I."/>
        </authorList>
    </citation>
    <scope>NUCLEOTIDE SEQUENCE [LARGE SCALE GENOMIC DNA]</scope>
    <source>
        <strain evidence="13 14">WH2</strain>
    </source>
</reference>
<name>A0A0P0GVW1_9BACE</name>
<keyword evidence="12" id="KW-0325">Glycoprotein</keyword>
<organism evidence="13 14">
    <name type="scientific">Bacteroides cellulosilyticus</name>
    <dbReference type="NCBI Taxonomy" id="246787"/>
    <lineage>
        <taxon>Bacteria</taxon>
        <taxon>Pseudomonadati</taxon>
        <taxon>Bacteroidota</taxon>
        <taxon>Bacteroidia</taxon>
        <taxon>Bacteroidales</taxon>
        <taxon>Bacteroidaceae</taxon>
        <taxon>Bacteroides</taxon>
    </lineage>
</organism>
<sequence length="294" mass="32620">MKKILGILLFIGITLNANAQLLWKISGNGLEKPSYILGTHHLAPLSIKDSIAGLPQAVDGTSQVYGEVVMSEAMSPEFMQTMQQNMMMAGDTTLQVLFTPEQYELVGKAVKENLMADIAMLAKMKPAFITQQLTLILCMKHLGGFNPQEQLDTYFQQQAIQSGKKVGGLETPISQINVLLNSQTLQRQANLLYCLVSDIDKAMDQTKRLNNAYKAQNLDEMLKLMEERDGNSCDPQPGEMEDLLDNRNKAWIEKMPSIMKETPTLFVVGAGHLPGTNGVLKLLKEKGYTVEPMK</sequence>
<keyword evidence="8" id="KW-0378">Hydrolase</keyword>
<evidence type="ECO:0000256" key="7">
    <source>
        <dbReference type="ARBA" id="ARBA00022729"/>
    </source>
</evidence>
<dbReference type="CDD" id="cd14789">
    <property type="entry name" value="Tiki"/>
    <property type="match status" value="1"/>
</dbReference>
<evidence type="ECO:0000256" key="12">
    <source>
        <dbReference type="ARBA" id="ARBA00023180"/>
    </source>
</evidence>
<keyword evidence="9" id="KW-1133">Transmembrane helix</keyword>
<dbReference type="GO" id="GO:0016020">
    <property type="term" value="C:membrane"/>
    <property type="evidence" value="ECO:0007669"/>
    <property type="project" value="UniProtKB-SubCell"/>
</dbReference>
<evidence type="ECO:0000256" key="11">
    <source>
        <dbReference type="ARBA" id="ARBA00023136"/>
    </source>
</evidence>
<evidence type="ECO:0000256" key="3">
    <source>
        <dbReference type="ARBA" id="ARBA00004479"/>
    </source>
</evidence>
<evidence type="ECO:0000256" key="10">
    <source>
        <dbReference type="ARBA" id="ARBA00023049"/>
    </source>
</evidence>
<keyword evidence="10" id="KW-0482">Metalloprotease</keyword>
<evidence type="ECO:0000256" key="9">
    <source>
        <dbReference type="ARBA" id="ARBA00022989"/>
    </source>
</evidence>
<evidence type="ECO:0000256" key="8">
    <source>
        <dbReference type="ARBA" id="ARBA00022801"/>
    </source>
</evidence>
<evidence type="ECO:0000313" key="14">
    <source>
        <dbReference type="Proteomes" id="UP000061809"/>
    </source>
</evidence>
<keyword evidence="5" id="KW-0812">Transmembrane</keyword>
<proteinExistence type="predicted"/>
<comment type="cofactor">
    <cofactor evidence="1">
        <name>Mn(2+)</name>
        <dbReference type="ChEBI" id="CHEBI:29035"/>
    </cofactor>
</comment>
<evidence type="ECO:0000256" key="1">
    <source>
        <dbReference type="ARBA" id="ARBA00001936"/>
    </source>
</evidence>
<dbReference type="InterPro" id="IPR040230">
    <property type="entry name" value="TIKI1/2-like"/>
</dbReference>
<dbReference type="GO" id="GO:0004222">
    <property type="term" value="F:metalloendopeptidase activity"/>
    <property type="evidence" value="ECO:0007669"/>
    <property type="project" value="TreeGrafter"/>
</dbReference>